<evidence type="ECO:0000256" key="1">
    <source>
        <dbReference type="SAM" id="MobiDB-lite"/>
    </source>
</evidence>
<protein>
    <submittedName>
        <fullName evidence="2">Uncharacterized protein</fullName>
    </submittedName>
</protein>
<gene>
    <name evidence="2" type="ORF">METZ01_LOCUS125874</name>
</gene>
<sequence length="168" mass="18039">MNVASLMLVAFAMSMPTVMAQDTDFSGTWTLDAEASQFPEPPGAGGGRGGRRGSGGLGRGPATMVIEQSDDVLTMERQLAGGTQVASYRLDGVESTNAGPRGQQVTTSRWEDGDLVTEGTLAIATPRGSRSIQLRERWTRSEDGQELVIESTFVTPRGEMVARLVYRR</sequence>
<feature type="compositionally biased region" description="Gly residues" evidence="1">
    <location>
        <begin position="43"/>
        <end position="59"/>
    </location>
</feature>
<reference evidence="2" key="1">
    <citation type="submission" date="2018-05" db="EMBL/GenBank/DDBJ databases">
        <authorList>
            <person name="Lanie J.A."/>
            <person name="Ng W.-L."/>
            <person name="Kazmierczak K.M."/>
            <person name="Andrzejewski T.M."/>
            <person name="Davidsen T.M."/>
            <person name="Wayne K.J."/>
            <person name="Tettelin H."/>
            <person name="Glass J.I."/>
            <person name="Rusch D."/>
            <person name="Podicherti R."/>
            <person name="Tsui H.-C.T."/>
            <person name="Winkler M.E."/>
        </authorList>
    </citation>
    <scope>NUCLEOTIDE SEQUENCE</scope>
</reference>
<proteinExistence type="predicted"/>
<name>A0A381Y7Z8_9ZZZZ</name>
<dbReference type="AlphaFoldDB" id="A0A381Y7Z8"/>
<accession>A0A381Y7Z8</accession>
<dbReference type="InterPro" id="IPR012674">
    <property type="entry name" value="Calycin"/>
</dbReference>
<dbReference type="EMBL" id="UINC01017575">
    <property type="protein sequence ID" value="SVA73020.1"/>
    <property type="molecule type" value="Genomic_DNA"/>
</dbReference>
<organism evidence="2">
    <name type="scientific">marine metagenome</name>
    <dbReference type="NCBI Taxonomy" id="408172"/>
    <lineage>
        <taxon>unclassified sequences</taxon>
        <taxon>metagenomes</taxon>
        <taxon>ecological metagenomes</taxon>
    </lineage>
</organism>
<dbReference type="Gene3D" id="2.40.128.20">
    <property type="match status" value="1"/>
</dbReference>
<evidence type="ECO:0000313" key="2">
    <source>
        <dbReference type="EMBL" id="SVA73020.1"/>
    </source>
</evidence>
<feature type="region of interest" description="Disordered" evidence="1">
    <location>
        <begin position="34"/>
        <end position="60"/>
    </location>
</feature>